<evidence type="ECO:0000313" key="3">
    <source>
        <dbReference type="Proteomes" id="UP000694388"/>
    </source>
</evidence>
<dbReference type="SUPFAM" id="SSF52540">
    <property type="entry name" value="P-loop containing nucleoside triphosphate hydrolases"/>
    <property type="match status" value="1"/>
</dbReference>
<feature type="coiled-coil region" evidence="1">
    <location>
        <begin position="62"/>
        <end position="89"/>
    </location>
</feature>
<keyword evidence="1" id="KW-0175">Coiled coil</keyword>
<dbReference type="AlphaFoldDB" id="A0A8C4QEC3"/>
<accession>A0A8C4QEC3</accession>
<keyword evidence="3" id="KW-1185">Reference proteome</keyword>
<proteinExistence type="predicted"/>
<evidence type="ECO:0000256" key="1">
    <source>
        <dbReference type="SAM" id="Coils"/>
    </source>
</evidence>
<reference evidence="2" key="1">
    <citation type="submission" date="2025-08" db="UniProtKB">
        <authorList>
            <consortium name="Ensembl"/>
        </authorList>
    </citation>
    <scope>IDENTIFICATION</scope>
</reference>
<protein>
    <submittedName>
        <fullName evidence="2">Uncharacterized protein</fullName>
    </submittedName>
</protein>
<sequence>MGSLLDLQLKCLLHDHPWVKSERHLFGRPGSVYDFSSSDLREAKHRLDQVVEAKAKIGRSVNQRAGGLLEQAEERYSDLIRKKQIVENDRSKLCLTIEQLDSKKQEALNIAWQQVNKDFGSIFAALLPGSSARLAPPSNSTLLEGLEFHVALGNVWKENLSELSGGQRSLSFVFLPISS</sequence>
<name>A0A8C4QEC3_EPTBU</name>
<dbReference type="InterPro" id="IPR027417">
    <property type="entry name" value="P-loop_NTPase"/>
</dbReference>
<dbReference type="GeneTree" id="ENSGT00550000074857"/>
<dbReference type="Proteomes" id="UP000694388">
    <property type="component" value="Unplaced"/>
</dbReference>
<dbReference type="PANTHER" id="PTHR43977">
    <property type="entry name" value="STRUCTURAL MAINTENANCE OF CHROMOSOMES PROTEIN 3"/>
    <property type="match status" value="1"/>
</dbReference>
<evidence type="ECO:0000313" key="2">
    <source>
        <dbReference type="Ensembl" id="ENSEBUP00000013748.1"/>
    </source>
</evidence>
<dbReference type="Ensembl" id="ENSEBUT00000014325.1">
    <property type="protein sequence ID" value="ENSEBUP00000013748.1"/>
    <property type="gene ID" value="ENSEBUG00000008672.1"/>
</dbReference>
<dbReference type="Gene3D" id="3.40.50.300">
    <property type="entry name" value="P-loop containing nucleotide triphosphate hydrolases"/>
    <property type="match status" value="1"/>
</dbReference>
<dbReference type="OMA" id="DHEWIAS"/>
<reference evidence="2" key="2">
    <citation type="submission" date="2025-09" db="UniProtKB">
        <authorList>
            <consortium name="Ensembl"/>
        </authorList>
    </citation>
    <scope>IDENTIFICATION</scope>
</reference>
<organism evidence="2 3">
    <name type="scientific">Eptatretus burgeri</name>
    <name type="common">Inshore hagfish</name>
    <dbReference type="NCBI Taxonomy" id="7764"/>
    <lineage>
        <taxon>Eukaryota</taxon>
        <taxon>Metazoa</taxon>
        <taxon>Chordata</taxon>
        <taxon>Craniata</taxon>
        <taxon>Vertebrata</taxon>
        <taxon>Cyclostomata</taxon>
        <taxon>Myxini</taxon>
        <taxon>Myxiniformes</taxon>
        <taxon>Myxinidae</taxon>
        <taxon>Eptatretinae</taxon>
        <taxon>Eptatretus</taxon>
    </lineage>
</organism>